<evidence type="ECO:0000313" key="2">
    <source>
        <dbReference type="EMBL" id="MDL2402658.1"/>
    </source>
</evidence>
<name>A0ABT7K222_9HYPH</name>
<protein>
    <submittedName>
        <fullName evidence="2">Uncharacterized protein</fullName>
    </submittedName>
</protein>
<proteinExistence type="predicted"/>
<reference evidence="2" key="1">
    <citation type="submission" date="2023-06" db="EMBL/GenBank/DDBJ databases">
        <title>Phylogenetic Diversity of Rhizobium strains.</title>
        <authorList>
            <person name="Moura F.T."/>
            <person name="Helene L.C.F."/>
            <person name="Hungria M."/>
        </authorList>
    </citation>
    <scope>NUCLEOTIDE SEQUENCE</scope>
    <source>
        <strain evidence="2">CCGE526</strain>
    </source>
</reference>
<gene>
    <name evidence="2" type="ORF">PY649_27565</name>
</gene>
<dbReference type="EMBL" id="JARFYM010000032">
    <property type="protein sequence ID" value="MDL2402658.1"/>
    <property type="molecule type" value="Genomic_DNA"/>
</dbReference>
<sequence length="60" mass="6379">MFKVLLATALLVNVVVLRRHGKRDGEGRKGDRPGDGFKRPQGPEGFVELTGSGVLTSTTG</sequence>
<dbReference type="Proteomes" id="UP001172645">
    <property type="component" value="Unassembled WGS sequence"/>
</dbReference>
<organism evidence="2 3">
    <name type="scientific">Rhizobium mayense</name>
    <dbReference type="NCBI Taxonomy" id="1312184"/>
    <lineage>
        <taxon>Bacteria</taxon>
        <taxon>Pseudomonadati</taxon>
        <taxon>Pseudomonadota</taxon>
        <taxon>Alphaproteobacteria</taxon>
        <taxon>Hyphomicrobiales</taxon>
        <taxon>Rhizobiaceae</taxon>
        <taxon>Rhizobium/Agrobacterium group</taxon>
        <taxon>Rhizobium</taxon>
    </lineage>
</organism>
<evidence type="ECO:0000313" key="3">
    <source>
        <dbReference type="Proteomes" id="UP001172645"/>
    </source>
</evidence>
<keyword evidence="3" id="KW-1185">Reference proteome</keyword>
<feature type="compositionally biased region" description="Low complexity" evidence="1">
    <location>
        <begin position="49"/>
        <end position="60"/>
    </location>
</feature>
<accession>A0ABT7K222</accession>
<comment type="caution">
    <text evidence="2">The sequence shown here is derived from an EMBL/GenBank/DDBJ whole genome shotgun (WGS) entry which is preliminary data.</text>
</comment>
<feature type="compositionally biased region" description="Basic and acidic residues" evidence="1">
    <location>
        <begin position="23"/>
        <end position="38"/>
    </location>
</feature>
<feature type="region of interest" description="Disordered" evidence="1">
    <location>
        <begin position="21"/>
        <end position="60"/>
    </location>
</feature>
<dbReference type="RefSeq" id="WP_285872066.1">
    <property type="nucleotide sequence ID" value="NZ_JARFYM010000032.1"/>
</dbReference>
<evidence type="ECO:0000256" key="1">
    <source>
        <dbReference type="SAM" id="MobiDB-lite"/>
    </source>
</evidence>